<proteinExistence type="predicted"/>
<sequence>MLKNQMILLISTLFTFMKIYASPSRLISLSKSVLETLDFLVKVCTGDSYISELSNAVRVNMRRSLHLDAAFQGIESDEPKDSVVNSCLKALPPTCTLLVMDNAGRIGVQMQGTSQQGSTKVVLQPSLSSPLRYPSLDLKQLATSHQLKKSFTAPSASMSSPIRQNYDMRLYSLKKTVQVPNFLSQELSQRLSLLEAEGSIRRFTSQELNHITNNFSPEMLIGEGGNSEVYRGNLQGGQIAAVKVLKITHWSEEDVFRELSDFGAAIVHQTQQVSADIKPTDVVRTFGYLAPEYMMYGKVDEKIDVYSYGIVLLELITGKEAIQTNQTKHESLARYLLSCGLCERLIDPYLNEDYKKEEMEIMMCVARLCLLHSSSRRPTMKTILRLFEEPE</sequence>
<keyword evidence="2" id="KW-1185">Reference proteome</keyword>
<evidence type="ECO:0000313" key="2">
    <source>
        <dbReference type="Proteomes" id="UP001163603"/>
    </source>
</evidence>
<accession>A0ACC0X5W2</accession>
<organism evidence="1 2">
    <name type="scientific">Pistacia integerrima</name>
    <dbReference type="NCBI Taxonomy" id="434235"/>
    <lineage>
        <taxon>Eukaryota</taxon>
        <taxon>Viridiplantae</taxon>
        <taxon>Streptophyta</taxon>
        <taxon>Embryophyta</taxon>
        <taxon>Tracheophyta</taxon>
        <taxon>Spermatophyta</taxon>
        <taxon>Magnoliopsida</taxon>
        <taxon>eudicotyledons</taxon>
        <taxon>Gunneridae</taxon>
        <taxon>Pentapetalae</taxon>
        <taxon>rosids</taxon>
        <taxon>malvids</taxon>
        <taxon>Sapindales</taxon>
        <taxon>Anacardiaceae</taxon>
        <taxon>Pistacia</taxon>
    </lineage>
</organism>
<evidence type="ECO:0000313" key="1">
    <source>
        <dbReference type="EMBL" id="KAJ0010104.1"/>
    </source>
</evidence>
<reference evidence="2" key="1">
    <citation type="journal article" date="2023" name="G3 (Bethesda)">
        <title>Genome assembly and association tests identify interacting loci associated with vigor, precocity, and sex in interspecific pistachio rootstocks.</title>
        <authorList>
            <person name="Palmer W."/>
            <person name="Jacygrad E."/>
            <person name="Sagayaradj S."/>
            <person name="Cavanaugh K."/>
            <person name="Han R."/>
            <person name="Bertier L."/>
            <person name="Beede B."/>
            <person name="Kafkas S."/>
            <person name="Golino D."/>
            <person name="Preece J."/>
            <person name="Michelmore R."/>
        </authorList>
    </citation>
    <scope>NUCLEOTIDE SEQUENCE [LARGE SCALE GENOMIC DNA]</scope>
</reference>
<name>A0ACC0X5W2_9ROSI</name>
<dbReference type="EMBL" id="CM047749">
    <property type="protein sequence ID" value="KAJ0010104.1"/>
    <property type="molecule type" value="Genomic_DNA"/>
</dbReference>
<gene>
    <name evidence="1" type="ORF">Pint_34199</name>
</gene>
<dbReference type="Proteomes" id="UP001163603">
    <property type="component" value="Chromosome 14"/>
</dbReference>
<protein>
    <submittedName>
        <fullName evidence="1">Uncharacterized protein</fullName>
    </submittedName>
</protein>
<comment type="caution">
    <text evidence="1">The sequence shown here is derived from an EMBL/GenBank/DDBJ whole genome shotgun (WGS) entry which is preliminary data.</text>
</comment>